<organism evidence="14 15">
    <name type="scientific">Halothermothrix orenii (strain H 168 / OCM 544 / DSM 9562)</name>
    <dbReference type="NCBI Taxonomy" id="373903"/>
    <lineage>
        <taxon>Bacteria</taxon>
        <taxon>Bacillati</taxon>
        <taxon>Bacillota</taxon>
        <taxon>Clostridia</taxon>
        <taxon>Halanaerobiales</taxon>
        <taxon>Halothermotrichaceae</taxon>
        <taxon>Halothermothrix</taxon>
    </lineage>
</organism>
<dbReference type="GO" id="GO:0008237">
    <property type="term" value="F:metallopeptidase activity"/>
    <property type="evidence" value="ECO:0007669"/>
    <property type="project" value="UniProtKB-KW"/>
</dbReference>
<gene>
    <name evidence="14" type="ordered locus">Hore_14160</name>
</gene>
<dbReference type="eggNOG" id="COG1994">
    <property type="taxonomic scope" value="Bacteria"/>
</dbReference>
<dbReference type="CDD" id="cd06161">
    <property type="entry name" value="S2P-M50_SpoIVFB"/>
    <property type="match status" value="1"/>
</dbReference>
<feature type="transmembrane region" description="Helical" evidence="12">
    <location>
        <begin position="137"/>
        <end position="157"/>
    </location>
</feature>
<dbReference type="Proteomes" id="UP000000719">
    <property type="component" value="Chromosome"/>
</dbReference>
<dbReference type="GO" id="GO:0016020">
    <property type="term" value="C:membrane"/>
    <property type="evidence" value="ECO:0007669"/>
    <property type="project" value="UniProtKB-SubCell"/>
</dbReference>
<keyword evidence="11 12" id="KW-0472">Membrane</keyword>
<dbReference type="Pfam" id="PF02163">
    <property type="entry name" value="Peptidase_M50"/>
    <property type="match status" value="1"/>
</dbReference>
<dbReference type="GO" id="GO:0006508">
    <property type="term" value="P:proteolysis"/>
    <property type="evidence" value="ECO:0007669"/>
    <property type="project" value="UniProtKB-KW"/>
</dbReference>
<dbReference type="InterPro" id="IPR008915">
    <property type="entry name" value="Peptidase_M50"/>
</dbReference>
<reference evidence="14 15" key="1">
    <citation type="journal article" date="2009" name="PLoS ONE">
        <title>Genome analysis of the anaerobic thermohalophilic bacterium Halothermothrix orenii.</title>
        <authorList>
            <person name="Mavromatis K."/>
            <person name="Ivanova N."/>
            <person name="Anderson I."/>
            <person name="Lykidis A."/>
            <person name="Hooper S.D."/>
            <person name="Sun H."/>
            <person name="Kunin V."/>
            <person name="Lapidus A."/>
            <person name="Hugenholtz P."/>
            <person name="Patel B."/>
            <person name="Kyrpides N.C."/>
        </authorList>
    </citation>
    <scope>NUCLEOTIDE SEQUENCE [LARGE SCALE GENOMIC DNA]</scope>
    <source>
        <strain evidence="15">H 168 / OCM 544 / DSM 9562</strain>
    </source>
</reference>
<feature type="transmembrane region" description="Helical" evidence="12">
    <location>
        <begin position="68"/>
        <end position="88"/>
    </location>
</feature>
<dbReference type="KEGG" id="hor:Hore_14160"/>
<evidence type="ECO:0000256" key="11">
    <source>
        <dbReference type="ARBA" id="ARBA00023136"/>
    </source>
</evidence>
<evidence type="ECO:0000256" key="7">
    <source>
        <dbReference type="ARBA" id="ARBA00022801"/>
    </source>
</evidence>
<keyword evidence="9 12" id="KW-1133">Transmembrane helix</keyword>
<proteinExistence type="inferred from homology"/>
<protein>
    <submittedName>
        <fullName evidence="14">Peptidase M50</fullName>
    </submittedName>
</protein>
<dbReference type="GO" id="GO:0046872">
    <property type="term" value="F:metal ion binding"/>
    <property type="evidence" value="ECO:0007669"/>
    <property type="project" value="UniProtKB-KW"/>
</dbReference>
<keyword evidence="8" id="KW-0862">Zinc</keyword>
<evidence type="ECO:0000256" key="12">
    <source>
        <dbReference type="SAM" id="Phobius"/>
    </source>
</evidence>
<evidence type="ECO:0000256" key="3">
    <source>
        <dbReference type="ARBA" id="ARBA00007931"/>
    </source>
</evidence>
<name>B8CXZ6_HALOH</name>
<comment type="similarity">
    <text evidence="3">Belongs to the peptidase M50B family.</text>
</comment>
<feature type="domain" description="Peptidase M50" evidence="13">
    <location>
        <begin position="16"/>
        <end position="89"/>
    </location>
</feature>
<keyword evidence="15" id="KW-1185">Reference proteome</keyword>
<dbReference type="STRING" id="373903.Hore_14160"/>
<evidence type="ECO:0000256" key="4">
    <source>
        <dbReference type="ARBA" id="ARBA00022670"/>
    </source>
</evidence>
<comment type="cofactor">
    <cofactor evidence="1">
        <name>Zn(2+)</name>
        <dbReference type="ChEBI" id="CHEBI:29105"/>
    </cofactor>
</comment>
<dbReference type="PANTHER" id="PTHR39188:SF3">
    <property type="entry name" value="STAGE IV SPORULATION PROTEIN FB"/>
    <property type="match status" value="1"/>
</dbReference>
<evidence type="ECO:0000313" key="14">
    <source>
        <dbReference type="EMBL" id="ACL70165.1"/>
    </source>
</evidence>
<keyword evidence="10" id="KW-0482">Metalloprotease</keyword>
<keyword evidence="4" id="KW-0645">Protease</keyword>
<comment type="subcellular location">
    <subcellularLocation>
        <location evidence="2">Membrane</location>
        <topology evidence="2">Multi-pass membrane protein</topology>
    </subcellularLocation>
</comment>
<keyword evidence="5 12" id="KW-0812">Transmembrane</keyword>
<evidence type="ECO:0000256" key="6">
    <source>
        <dbReference type="ARBA" id="ARBA00022723"/>
    </source>
</evidence>
<evidence type="ECO:0000256" key="9">
    <source>
        <dbReference type="ARBA" id="ARBA00022989"/>
    </source>
</evidence>
<feature type="transmembrane region" description="Helical" evidence="12">
    <location>
        <begin position="94"/>
        <end position="116"/>
    </location>
</feature>
<sequence length="272" mass="30717">MVVVVFALAGLFTEAIISIVLVITHEFIHLLVAYRLGYRPGKIELFPFGGMAEYSGLLEMNPGDEIKVAGAGPLYNLAMAGIFYLIYMLTPHNLYLLIVKYNLVLSFFNLIPALPLDGGRVFRALMVYNSGFKRGTLIAVKLAKILAISGAVMGGVCVLLNKSNLWVLLISFFVYGASLKEENQIVYRLVRYLTRRRQENINLTISPVVNKVVRGEMQVEEVIYHLNPVKYNIFIVLDSKMRLSGIITESQLIDSFFRLKKHNIKLNDIIRK</sequence>
<evidence type="ECO:0000259" key="13">
    <source>
        <dbReference type="Pfam" id="PF02163"/>
    </source>
</evidence>
<evidence type="ECO:0000256" key="1">
    <source>
        <dbReference type="ARBA" id="ARBA00001947"/>
    </source>
</evidence>
<dbReference type="EMBL" id="CP001098">
    <property type="protein sequence ID" value="ACL70165.1"/>
    <property type="molecule type" value="Genomic_DNA"/>
</dbReference>
<evidence type="ECO:0000313" key="15">
    <source>
        <dbReference type="Proteomes" id="UP000000719"/>
    </source>
</evidence>
<keyword evidence="7" id="KW-0378">Hydrolase</keyword>
<keyword evidence="6" id="KW-0479">Metal-binding</keyword>
<evidence type="ECO:0000256" key="10">
    <source>
        <dbReference type="ARBA" id="ARBA00023049"/>
    </source>
</evidence>
<dbReference type="SUPFAM" id="SSF54631">
    <property type="entry name" value="CBS-domain pair"/>
    <property type="match status" value="1"/>
</dbReference>
<dbReference type="PANTHER" id="PTHR39188">
    <property type="entry name" value="MEMBRANE-ASSOCIATED ZINC METALLOPROTEASE M50B"/>
    <property type="match status" value="1"/>
</dbReference>
<accession>B8CXZ6</accession>
<evidence type="ECO:0000256" key="2">
    <source>
        <dbReference type="ARBA" id="ARBA00004141"/>
    </source>
</evidence>
<evidence type="ECO:0000256" key="5">
    <source>
        <dbReference type="ARBA" id="ARBA00022692"/>
    </source>
</evidence>
<dbReference type="AlphaFoldDB" id="B8CXZ6"/>
<evidence type="ECO:0000256" key="8">
    <source>
        <dbReference type="ARBA" id="ARBA00022833"/>
    </source>
</evidence>
<dbReference type="HOGENOM" id="CLU_037123_0_1_9"/>
<feature type="transmembrane region" description="Helical" evidence="12">
    <location>
        <begin position="6"/>
        <end position="32"/>
    </location>
</feature>
<dbReference type="InterPro" id="IPR046342">
    <property type="entry name" value="CBS_dom_sf"/>
</dbReference>